<dbReference type="InterPro" id="IPR017441">
    <property type="entry name" value="Protein_kinase_ATP_BS"/>
</dbReference>
<keyword evidence="3" id="KW-0808">Transferase</keyword>
<evidence type="ECO:0000256" key="4">
    <source>
        <dbReference type="ARBA" id="ARBA00022741"/>
    </source>
</evidence>
<feature type="compositionally biased region" description="Low complexity" evidence="10">
    <location>
        <begin position="359"/>
        <end position="380"/>
    </location>
</feature>
<dbReference type="InterPro" id="IPR008271">
    <property type="entry name" value="Ser/Thr_kinase_AS"/>
</dbReference>
<dbReference type="PROSITE" id="PS00107">
    <property type="entry name" value="PROTEIN_KINASE_ATP"/>
    <property type="match status" value="1"/>
</dbReference>
<evidence type="ECO:0000256" key="11">
    <source>
        <dbReference type="SAM" id="Phobius"/>
    </source>
</evidence>
<dbReference type="EC" id="2.7.11.1" evidence="1"/>
<keyword evidence="11" id="KW-1133">Transmembrane helix</keyword>
<dbReference type="CDD" id="cd14014">
    <property type="entry name" value="STKc_PknB_like"/>
    <property type="match status" value="1"/>
</dbReference>
<sequence>MSEDVPGYRVLEQVGEGGFSVVYRAHQEHLDRMVALKVLSIGSVDDAAMRRFQRESKITGRLSGHPNIVTVLDTGTTRSGRPYIAMEYFEHGALTDRLAREGPLPVADVLRIGVKMAGALAATHETDVLHRDVKPQNVLLSRYGEPALADFGIARLVDSFDATHTQAFTPHHAAPEVLEGRSPGVGADIYSLGSTLYQLLAGRPAFKGPPGEGIALLMLRILNDAPPPIPRPDVPPQVADVIGRAMAKTPEQRFATAVEFARALQRVQGELGLPVTDVAYGGESVPPAPRTDGSETGPSSLSRPPTGPPATPRLSFPDASGPPLVPEWAPTAQGPSARAATPMPAPVPAPVPAPPSPWHPDATPSHTPNTTPNTTPHAHPQQFPQDHPDDGPRRGLIVAAGVALVGGLALGIGALALTRGGGDDGTGPTAGSPSPSAPATTGATNTGAPVEPITPAQLAATRPRKLIARPVGRTAALLWTLPPGARGLPLLVQQQPAGSAPIVPVKHDSRSATVPGLRPTTAYCFRVGSVLRLNEGKAPDVSWSAPACINKAKKRPS</sequence>
<gene>
    <name evidence="13" type="ORF">GCM10022254_72890</name>
</gene>
<dbReference type="PANTHER" id="PTHR43289:SF6">
    <property type="entry name" value="SERINE_THREONINE-PROTEIN KINASE NEKL-3"/>
    <property type="match status" value="1"/>
</dbReference>
<dbReference type="SUPFAM" id="SSF56112">
    <property type="entry name" value="Protein kinase-like (PK-like)"/>
    <property type="match status" value="1"/>
</dbReference>
<dbReference type="InterPro" id="IPR036116">
    <property type="entry name" value="FN3_sf"/>
</dbReference>
<evidence type="ECO:0000256" key="10">
    <source>
        <dbReference type="SAM" id="MobiDB-lite"/>
    </source>
</evidence>
<keyword evidence="8" id="KW-0624">Polysaccharide degradation</keyword>
<keyword evidence="2" id="KW-0723">Serine/threonine-protein kinase</keyword>
<evidence type="ECO:0000256" key="5">
    <source>
        <dbReference type="ARBA" id="ARBA00022777"/>
    </source>
</evidence>
<keyword evidence="6 9" id="KW-0067">ATP-binding</keyword>
<dbReference type="PANTHER" id="PTHR43289">
    <property type="entry name" value="MITOGEN-ACTIVATED PROTEIN KINASE KINASE KINASE 20-RELATED"/>
    <property type="match status" value="1"/>
</dbReference>
<feature type="transmembrane region" description="Helical" evidence="11">
    <location>
        <begin position="395"/>
        <end position="417"/>
    </location>
</feature>
<keyword evidence="11" id="KW-0472">Membrane</keyword>
<keyword evidence="14" id="KW-1185">Reference proteome</keyword>
<protein>
    <recommendedName>
        <fullName evidence="1">non-specific serine/threonine protein kinase</fullName>
        <ecNumber evidence="1">2.7.11.1</ecNumber>
    </recommendedName>
</protein>
<dbReference type="InterPro" id="IPR011009">
    <property type="entry name" value="Kinase-like_dom_sf"/>
</dbReference>
<evidence type="ECO:0000313" key="13">
    <source>
        <dbReference type="EMBL" id="GAA4241953.1"/>
    </source>
</evidence>
<evidence type="ECO:0000256" key="9">
    <source>
        <dbReference type="PROSITE-ProRule" id="PRU10141"/>
    </source>
</evidence>
<evidence type="ECO:0000256" key="6">
    <source>
        <dbReference type="ARBA" id="ARBA00022840"/>
    </source>
</evidence>
<reference evidence="14" key="1">
    <citation type="journal article" date="2019" name="Int. J. Syst. Evol. Microbiol.">
        <title>The Global Catalogue of Microorganisms (GCM) 10K type strain sequencing project: providing services to taxonomists for standard genome sequencing and annotation.</title>
        <authorList>
            <consortium name="The Broad Institute Genomics Platform"/>
            <consortium name="The Broad Institute Genome Sequencing Center for Infectious Disease"/>
            <person name="Wu L."/>
            <person name="Ma J."/>
        </authorList>
    </citation>
    <scope>NUCLEOTIDE SEQUENCE [LARGE SCALE GENOMIC DNA]</scope>
    <source>
        <strain evidence="14">JCM 17440</strain>
    </source>
</reference>
<dbReference type="Gene3D" id="3.30.200.20">
    <property type="entry name" value="Phosphorylase Kinase, domain 1"/>
    <property type="match status" value="1"/>
</dbReference>
<dbReference type="SMART" id="SM00220">
    <property type="entry name" value="S_TKc"/>
    <property type="match status" value="1"/>
</dbReference>
<dbReference type="Pfam" id="PF00069">
    <property type="entry name" value="Pkinase"/>
    <property type="match status" value="1"/>
</dbReference>
<evidence type="ECO:0000256" key="3">
    <source>
        <dbReference type="ARBA" id="ARBA00022679"/>
    </source>
</evidence>
<feature type="region of interest" description="Disordered" evidence="10">
    <location>
        <begin position="278"/>
        <end position="394"/>
    </location>
</feature>
<evidence type="ECO:0000313" key="14">
    <source>
        <dbReference type="Proteomes" id="UP001501710"/>
    </source>
</evidence>
<dbReference type="RefSeq" id="WP_344907146.1">
    <property type="nucleotide sequence ID" value="NZ_BAABAS010000029.1"/>
</dbReference>
<dbReference type="Gene3D" id="1.10.510.10">
    <property type="entry name" value="Transferase(Phosphotransferase) domain 1"/>
    <property type="match status" value="1"/>
</dbReference>
<feature type="compositionally biased region" description="Pro residues" evidence="10">
    <location>
        <begin position="343"/>
        <end position="358"/>
    </location>
</feature>
<name>A0ABP8CPS9_9ACTN</name>
<evidence type="ECO:0000256" key="7">
    <source>
        <dbReference type="ARBA" id="ARBA00023295"/>
    </source>
</evidence>
<dbReference type="PROSITE" id="PS50011">
    <property type="entry name" value="PROTEIN_KINASE_DOM"/>
    <property type="match status" value="1"/>
</dbReference>
<dbReference type="InterPro" id="IPR000719">
    <property type="entry name" value="Prot_kinase_dom"/>
</dbReference>
<dbReference type="InterPro" id="IPR013783">
    <property type="entry name" value="Ig-like_fold"/>
</dbReference>
<evidence type="ECO:0000259" key="12">
    <source>
        <dbReference type="PROSITE" id="PS50011"/>
    </source>
</evidence>
<keyword evidence="5" id="KW-0418">Kinase</keyword>
<keyword evidence="11" id="KW-0812">Transmembrane</keyword>
<dbReference type="Proteomes" id="UP001501710">
    <property type="component" value="Unassembled WGS sequence"/>
</dbReference>
<organism evidence="13 14">
    <name type="scientific">Actinomadura meridiana</name>
    <dbReference type="NCBI Taxonomy" id="559626"/>
    <lineage>
        <taxon>Bacteria</taxon>
        <taxon>Bacillati</taxon>
        <taxon>Actinomycetota</taxon>
        <taxon>Actinomycetes</taxon>
        <taxon>Streptosporangiales</taxon>
        <taxon>Thermomonosporaceae</taxon>
        <taxon>Actinomadura</taxon>
    </lineage>
</organism>
<proteinExistence type="predicted"/>
<feature type="region of interest" description="Disordered" evidence="10">
    <location>
        <begin position="423"/>
        <end position="451"/>
    </location>
</feature>
<dbReference type="PROSITE" id="PS00108">
    <property type="entry name" value="PROTEIN_KINASE_ST"/>
    <property type="match status" value="1"/>
</dbReference>
<dbReference type="EMBL" id="BAABAS010000029">
    <property type="protein sequence ID" value="GAA4241953.1"/>
    <property type="molecule type" value="Genomic_DNA"/>
</dbReference>
<keyword evidence="7" id="KW-0378">Hydrolase</keyword>
<dbReference type="InterPro" id="IPR003961">
    <property type="entry name" value="FN3_dom"/>
</dbReference>
<accession>A0ABP8CPS9</accession>
<evidence type="ECO:0000256" key="1">
    <source>
        <dbReference type="ARBA" id="ARBA00012513"/>
    </source>
</evidence>
<keyword evidence="4 9" id="KW-0547">Nucleotide-binding</keyword>
<dbReference type="SUPFAM" id="SSF49265">
    <property type="entry name" value="Fibronectin type III"/>
    <property type="match status" value="1"/>
</dbReference>
<keyword evidence="8" id="KW-0119">Carbohydrate metabolism</keyword>
<dbReference type="CDD" id="cd00063">
    <property type="entry name" value="FN3"/>
    <property type="match status" value="1"/>
</dbReference>
<evidence type="ECO:0000256" key="8">
    <source>
        <dbReference type="ARBA" id="ARBA00023326"/>
    </source>
</evidence>
<feature type="domain" description="Protein kinase" evidence="12">
    <location>
        <begin position="8"/>
        <end position="267"/>
    </location>
</feature>
<dbReference type="Gene3D" id="2.60.40.10">
    <property type="entry name" value="Immunoglobulins"/>
    <property type="match status" value="1"/>
</dbReference>
<feature type="compositionally biased region" description="Low complexity" evidence="10">
    <location>
        <begin position="426"/>
        <end position="449"/>
    </location>
</feature>
<feature type="binding site" evidence="9">
    <location>
        <position position="37"/>
    </location>
    <ligand>
        <name>ATP</name>
        <dbReference type="ChEBI" id="CHEBI:30616"/>
    </ligand>
</feature>
<comment type="caution">
    <text evidence="13">The sequence shown here is derived from an EMBL/GenBank/DDBJ whole genome shotgun (WGS) entry which is preliminary data.</text>
</comment>
<keyword evidence="7" id="KW-0326">Glycosidase</keyword>
<feature type="compositionally biased region" description="Polar residues" evidence="10">
    <location>
        <begin position="294"/>
        <end position="303"/>
    </location>
</feature>
<evidence type="ECO:0000256" key="2">
    <source>
        <dbReference type="ARBA" id="ARBA00022527"/>
    </source>
</evidence>